<dbReference type="Gene3D" id="3.40.710.10">
    <property type="entry name" value="DD-peptidase/beta-lactamase superfamily"/>
    <property type="match status" value="1"/>
</dbReference>
<keyword evidence="3" id="KW-1185">Reference proteome</keyword>
<evidence type="ECO:0000313" key="3">
    <source>
        <dbReference type="Proteomes" id="UP000534286"/>
    </source>
</evidence>
<dbReference type="RefSeq" id="WP_184760033.1">
    <property type="nucleotide sequence ID" value="NZ_BAABEK010000040.1"/>
</dbReference>
<name>A0A7W7S5C1_9ACTN</name>
<comment type="caution">
    <text evidence="2">The sequence shown here is derived from an EMBL/GenBank/DDBJ whole genome shotgun (WGS) entry which is preliminary data.</text>
</comment>
<dbReference type="EMBL" id="JACHJU010000007">
    <property type="protein sequence ID" value="MBB4944163.1"/>
    <property type="molecule type" value="Genomic_DNA"/>
</dbReference>
<accession>A0A7W7S5C1</accession>
<dbReference type="InterPro" id="IPR001466">
    <property type="entry name" value="Beta-lactam-related"/>
</dbReference>
<gene>
    <name evidence="2" type="ORF">FHR32_008566</name>
</gene>
<dbReference type="PANTHER" id="PTHR43319">
    <property type="entry name" value="BETA-LACTAMASE-RELATED"/>
    <property type="match status" value="1"/>
</dbReference>
<dbReference type="InterPro" id="IPR052907">
    <property type="entry name" value="Beta-lactamase/esterase"/>
</dbReference>
<feature type="domain" description="Beta-lactamase-related" evidence="1">
    <location>
        <begin position="21"/>
        <end position="370"/>
    </location>
</feature>
<protein>
    <submittedName>
        <fullName evidence="2">CubicO group peptidase (Beta-lactamase class C family)</fullName>
    </submittedName>
</protein>
<evidence type="ECO:0000259" key="1">
    <source>
        <dbReference type="Pfam" id="PF00144"/>
    </source>
</evidence>
<dbReference type="SUPFAM" id="SSF56601">
    <property type="entry name" value="beta-lactamase/transpeptidase-like"/>
    <property type="match status" value="1"/>
</dbReference>
<dbReference type="InterPro" id="IPR012338">
    <property type="entry name" value="Beta-lactam/transpept-like"/>
</dbReference>
<organism evidence="2 3">
    <name type="scientific">Streptosporangium album</name>
    <dbReference type="NCBI Taxonomy" id="47479"/>
    <lineage>
        <taxon>Bacteria</taxon>
        <taxon>Bacillati</taxon>
        <taxon>Actinomycetota</taxon>
        <taxon>Actinomycetes</taxon>
        <taxon>Streptosporangiales</taxon>
        <taxon>Streptosporangiaceae</taxon>
        <taxon>Streptosporangium</taxon>
    </lineage>
</organism>
<reference evidence="2 3" key="1">
    <citation type="submission" date="2020-08" db="EMBL/GenBank/DDBJ databases">
        <title>Sequencing the genomes of 1000 actinobacteria strains.</title>
        <authorList>
            <person name="Klenk H.-P."/>
        </authorList>
    </citation>
    <scope>NUCLEOTIDE SEQUENCE [LARGE SCALE GENOMIC DNA]</scope>
    <source>
        <strain evidence="2 3">DSM 43023</strain>
    </source>
</reference>
<sequence>MATEPVVRAEPGYGAVADAFLTNFTEHGEVGAAFCLYRDGRPVVDAWGGIADPVSGRTWQENTLALMFSATKGPTALAVHLLAERGVLDLDTPVAKYWPEFGAAGKEHIPVRWVMSHRAGIAAVDADLTLHEVFAWDPVIEAIAAQAPQWEPGTAVGYHARTFGWILGEVVRRITGQRFGGFFAREIAAPLGLDFWIGLPEEEEERVAVVLPDQMPGRDFFTGESLMVRVMSGPSGLFAYNDMWNRRDLHAAEMPSSNGIGDARSLARVYAATIGDVDGMRLLRPETVERAAALEAEETDLVIGVPTRVGTGLHLGAGLGPGVGPRSFGHPGAGGSTAWADPEAGIAFAYVANKMRMNPAGEGDPRTVGLTRAVYAAIG</sequence>
<proteinExistence type="predicted"/>
<dbReference type="PANTHER" id="PTHR43319:SF3">
    <property type="entry name" value="BETA-LACTAMASE-RELATED DOMAIN-CONTAINING PROTEIN"/>
    <property type="match status" value="1"/>
</dbReference>
<dbReference type="Pfam" id="PF00144">
    <property type="entry name" value="Beta-lactamase"/>
    <property type="match status" value="1"/>
</dbReference>
<evidence type="ECO:0000313" key="2">
    <source>
        <dbReference type="EMBL" id="MBB4944163.1"/>
    </source>
</evidence>
<dbReference type="Proteomes" id="UP000534286">
    <property type="component" value="Unassembled WGS sequence"/>
</dbReference>
<dbReference type="AlphaFoldDB" id="A0A7W7S5C1"/>